<sequence>MAGHVVKRAAEIRPKLEPNVIVSGLEGQNVPEQETYKLRPLKPSVWLSVKRPLNHISTVIRLTPASCHTSTGFGILEPE</sequence>
<dbReference type="Proteomes" id="UP001196413">
    <property type="component" value="Unassembled WGS sequence"/>
</dbReference>
<dbReference type="EMBL" id="JAHQIW010000280">
    <property type="protein sequence ID" value="KAJ1347161.1"/>
    <property type="molecule type" value="Genomic_DNA"/>
</dbReference>
<gene>
    <name evidence="1" type="ORF">KIN20_002156</name>
</gene>
<comment type="caution">
    <text evidence="1">The sequence shown here is derived from an EMBL/GenBank/DDBJ whole genome shotgun (WGS) entry which is preliminary data.</text>
</comment>
<reference evidence="1" key="1">
    <citation type="submission" date="2021-06" db="EMBL/GenBank/DDBJ databases">
        <title>Parelaphostrongylus tenuis whole genome reference sequence.</title>
        <authorList>
            <person name="Garwood T.J."/>
            <person name="Larsen P.A."/>
            <person name="Fountain-Jones N.M."/>
            <person name="Garbe J.R."/>
            <person name="Macchietto M.G."/>
            <person name="Kania S.A."/>
            <person name="Gerhold R.W."/>
            <person name="Richards J.E."/>
            <person name="Wolf T.M."/>
        </authorList>
    </citation>
    <scope>NUCLEOTIDE SEQUENCE</scope>
    <source>
        <strain evidence="1">MNPRO001-30</strain>
        <tissue evidence="1">Meninges</tissue>
    </source>
</reference>
<keyword evidence="2" id="KW-1185">Reference proteome</keyword>
<protein>
    <submittedName>
        <fullName evidence="1">Uncharacterized protein</fullName>
    </submittedName>
</protein>
<evidence type="ECO:0000313" key="1">
    <source>
        <dbReference type="EMBL" id="KAJ1347161.1"/>
    </source>
</evidence>
<proteinExistence type="predicted"/>
<dbReference type="AlphaFoldDB" id="A0AAD5MGD3"/>
<organism evidence="1 2">
    <name type="scientific">Parelaphostrongylus tenuis</name>
    <name type="common">Meningeal worm</name>
    <dbReference type="NCBI Taxonomy" id="148309"/>
    <lineage>
        <taxon>Eukaryota</taxon>
        <taxon>Metazoa</taxon>
        <taxon>Ecdysozoa</taxon>
        <taxon>Nematoda</taxon>
        <taxon>Chromadorea</taxon>
        <taxon>Rhabditida</taxon>
        <taxon>Rhabditina</taxon>
        <taxon>Rhabditomorpha</taxon>
        <taxon>Strongyloidea</taxon>
        <taxon>Metastrongylidae</taxon>
        <taxon>Parelaphostrongylus</taxon>
    </lineage>
</organism>
<accession>A0AAD5MGD3</accession>
<name>A0AAD5MGD3_PARTN</name>
<evidence type="ECO:0000313" key="2">
    <source>
        <dbReference type="Proteomes" id="UP001196413"/>
    </source>
</evidence>